<evidence type="ECO:0000259" key="1">
    <source>
        <dbReference type="PROSITE" id="PS51186"/>
    </source>
</evidence>
<evidence type="ECO:0000313" key="3">
    <source>
        <dbReference type="Proteomes" id="UP000831785"/>
    </source>
</evidence>
<dbReference type="Pfam" id="PF13302">
    <property type="entry name" value="Acetyltransf_3"/>
    <property type="match status" value="1"/>
</dbReference>
<evidence type="ECO:0000313" key="2">
    <source>
        <dbReference type="EMBL" id="UOQ52029.1"/>
    </source>
</evidence>
<accession>A0ABY4F5T2</accession>
<gene>
    <name evidence="2" type="ORF">MUN80_19975</name>
</gene>
<feature type="domain" description="N-acetyltransferase" evidence="1">
    <location>
        <begin position="14"/>
        <end position="183"/>
    </location>
</feature>
<proteinExistence type="predicted"/>
<name>A0ABY4F5T2_9BACT</name>
<dbReference type="Proteomes" id="UP000831785">
    <property type="component" value="Chromosome"/>
</dbReference>
<keyword evidence="3" id="KW-1185">Reference proteome</keyword>
<sequence>MEKLLPHVLSTPRLLLRQWRPQDLDAFAALNADTEVMEHFPAVLSWEESAALQARLSAHIAATGWGLWAVEIPGLAHCIGYCGLKHVPFESFFTPAVEVAWRLARPYWGQGYAWEAATAALAFGFQELGLPEIVAYTIPRNYRSERLMQRLGMVKQGPETFEHPLLSPGHPMRPHVLYRKSQLDATH</sequence>
<dbReference type="SUPFAM" id="SSF55729">
    <property type="entry name" value="Acyl-CoA N-acyltransferases (Nat)"/>
    <property type="match status" value="1"/>
</dbReference>
<dbReference type="InterPro" id="IPR000182">
    <property type="entry name" value="GNAT_dom"/>
</dbReference>
<dbReference type="Gene3D" id="3.40.630.30">
    <property type="match status" value="1"/>
</dbReference>
<dbReference type="InterPro" id="IPR016181">
    <property type="entry name" value="Acyl_CoA_acyltransferase"/>
</dbReference>
<dbReference type="InterPro" id="IPR051531">
    <property type="entry name" value="N-acetyltransferase"/>
</dbReference>
<dbReference type="EMBL" id="CP095049">
    <property type="protein sequence ID" value="UOQ52029.1"/>
    <property type="molecule type" value="Genomic_DNA"/>
</dbReference>
<dbReference type="PANTHER" id="PTHR43792:SF1">
    <property type="entry name" value="N-ACETYLTRANSFERASE DOMAIN-CONTAINING PROTEIN"/>
    <property type="match status" value="1"/>
</dbReference>
<dbReference type="RefSeq" id="WP_244715631.1">
    <property type="nucleotide sequence ID" value="NZ_CP095049.1"/>
</dbReference>
<protein>
    <submittedName>
        <fullName evidence="2">GNAT family N-acetyltransferase</fullName>
    </submittedName>
</protein>
<dbReference type="PANTHER" id="PTHR43792">
    <property type="entry name" value="GNAT FAMILY, PUTATIVE (AFU_ORTHOLOGUE AFUA_3G00765)-RELATED-RELATED"/>
    <property type="match status" value="1"/>
</dbReference>
<reference evidence="2 3" key="1">
    <citation type="submission" date="2022-04" db="EMBL/GenBank/DDBJ databases">
        <title>Hymenobacter sp. isolated from the air.</title>
        <authorList>
            <person name="Won M."/>
            <person name="Lee C.-M."/>
            <person name="Woen H.-Y."/>
            <person name="Kwon S.-W."/>
        </authorList>
    </citation>
    <scope>NUCLEOTIDE SEQUENCE [LARGE SCALE GENOMIC DNA]</scope>
    <source>
        <strain evidence="3">5116 S-27</strain>
    </source>
</reference>
<dbReference type="PROSITE" id="PS51186">
    <property type="entry name" value="GNAT"/>
    <property type="match status" value="1"/>
</dbReference>
<organism evidence="2 3">
    <name type="scientific">Hymenobacter cellulosivorans</name>
    <dbReference type="NCBI Taxonomy" id="2932249"/>
    <lineage>
        <taxon>Bacteria</taxon>
        <taxon>Pseudomonadati</taxon>
        <taxon>Bacteroidota</taxon>
        <taxon>Cytophagia</taxon>
        <taxon>Cytophagales</taxon>
        <taxon>Hymenobacteraceae</taxon>
        <taxon>Hymenobacter</taxon>
    </lineage>
</organism>